<dbReference type="Proteomes" id="UP000823615">
    <property type="component" value="Unassembled WGS sequence"/>
</dbReference>
<evidence type="ECO:0000259" key="16">
    <source>
        <dbReference type="PROSITE" id="PS51784"/>
    </source>
</evidence>
<evidence type="ECO:0000256" key="1">
    <source>
        <dbReference type="ARBA" id="ARBA00000563"/>
    </source>
</evidence>
<keyword evidence="5 15" id="KW-0479">Metal-binding</keyword>
<dbReference type="EC" id="3.1.11.1" evidence="2"/>
<dbReference type="Pfam" id="PF00929">
    <property type="entry name" value="RNase_T"/>
    <property type="match status" value="1"/>
</dbReference>
<keyword evidence="8" id="KW-0269">Exonuclease</keyword>
<reference evidence="18" key="1">
    <citation type="submission" date="2020-10" db="EMBL/GenBank/DDBJ databases">
        <authorList>
            <person name="Gilroy R."/>
        </authorList>
    </citation>
    <scope>NUCLEOTIDE SEQUENCE</scope>
    <source>
        <strain evidence="18">7293</strain>
    </source>
</reference>
<dbReference type="GO" id="GO:0003677">
    <property type="term" value="F:DNA binding"/>
    <property type="evidence" value="ECO:0007669"/>
    <property type="project" value="UniProtKB-KW"/>
</dbReference>
<evidence type="ECO:0000256" key="2">
    <source>
        <dbReference type="ARBA" id="ARBA00012108"/>
    </source>
</evidence>
<dbReference type="FunFam" id="3.30.420.10:FF:000033">
    <property type="entry name" value="Exodeoxyribonuclease I"/>
    <property type="match status" value="1"/>
</dbReference>
<accession>A0A9D9H2M8</accession>
<feature type="domain" description="ExoI C-terminal" evidence="17">
    <location>
        <begin position="336"/>
        <end position="459"/>
    </location>
</feature>
<comment type="catalytic activity">
    <reaction evidence="1">
        <text>Exonucleolytic cleavage in the 3'- to 5'-direction to yield nucleoside 5'-phosphates.</text>
        <dbReference type="EC" id="3.1.11.1"/>
    </reaction>
</comment>
<evidence type="ECO:0000256" key="12">
    <source>
        <dbReference type="ARBA" id="ARBA00031220"/>
    </source>
</evidence>
<evidence type="ECO:0000256" key="10">
    <source>
        <dbReference type="ARBA" id="ARBA00023125"/>
    </source>
</evidence>
<feature type="binding site" evidence="15">
    <location>
        <position position="8"/>
    </location>
    <ligand>
        <name>Mg(2+)</name>
        <dbReference type="ChEBI" id="CHEBI:18420"/>
        <label>1</label>
    </ligand>
</feature>
<keyword evidence="11" id="KW-0234">DNA repair</keyword>
<name>A0A9D9H2M8_9SPIO</name>
<reference evidence="18" key="2">
    <citation type="journal article" date="2021" name="PeerJ">
        <title>Extensive microbial diversity within the chicken gut microbiome revealed by metagenomics and culture.</title>
        <authorList>
            <person name="Gilroy R."/>
            <person name="Ravi A."/>
            <person name="Getino M."/>
            <person name="Pursley I."/>
            <person name="Horton D.L."/>
            <person name="Alikhan N.F."/>
            <person name="Baker D."/>
            <person name="Gharbi K."/>
            <person name="Hall N."/>
            <person name="Watson M."/>
            <person name="Adriaenssens E.M."/>
            <person name="Foster-Nyarko E."/>
            <person name="Jarju S."/>
            <person name="Secka A."/>
            <person name="Antonio M."/>
            <person name="Oren A."/>
            <person name="Chaudhuri R.R."/>
            <person name="La Ragione R."/>
            <person name="Hildebrand F."/>
            <person name="Pallen M.J."/>
        </authorList>
    </citation>
    <scope>NUCLEOTIDE SEQUENCE</scope>
    <source>
        <strain evidence="18">7293</strain>
    </source>
</reference>
<dbReference type="CDD" id="cd06138">
    <property type="entry name" value="ExoI_N"/>
    <property type="match status" value="1"/>
</dbReference>
<evidence type="ECO:0000256" key="7">
    <source>
        <dbReference type="ARBA" id="ARBA00022801"/>
    </source>
</evidence>
<keyword evidence="9 15" id="KW-0460">Magnesium</keyword>
<evidence type="ECO:0000256" key="6">
    <source>
        <dbReference type="ARBA" id="ARBA00022763"/>
    </source>
</evidence>
<feature type="binding site" evidence="14">
    <location>
        <position position="10"/>
    </location>
    <ligand>
        <name>substrate</name>
    </ligand>
</feature>
<dbReference type="GO" id="GO:0008310">
    <property type="term" value="F:single-stranded DNA 3'-5' DNA exonuclease activity"/>
    <property type="evidence" value="ECO:0007669"/>
    <property type="project" value="UniProtKB-EC"/>
</dbReference>
<evidence type="ECO:0000256" key="13">
    <source>
        <dbReference type="ARBA" id="ARBA00046792"/>
    </source>
</evidence>
<dbReference type="AlphaFoldDB" id="A0A9D9H2M8"/>
<dbReference type="EMBL" id="JADIMT010000092">
    <property type="protein sequence ID" value="MBO8436865.1"/>
    <property type="molecule type" value="Genomic_DNA"/>
</dbReference>
<dbReference type="GO" id="GO:0006281">
    <property type="term" value="P:DNA repair"/>
    <property type="evidence" value="ECO:0007669"/>
    <property type="project" value="UniProtKB-KW"/>
</dbReference>
<evidence type="ECO:0000256" key="3">
    <source>
        <dbReference type="ARBA" id="ARBA00019900"/>
    </source>
</evidence>
<evidence type="ECO:0000313" key="18">
    <source>
        <dbReference type="EMBL" id="MBO8436865.1"/>
    </source>
</evidence>
<evidence type="ECO:0000256" key="14">
    <source>
        <dbReference type="PIRSR" id="PIRSR000977-1"/>
    </source>
</evidence>
<dbReference type="NCBIfam" id="NF008746">
    <property type="entry name" value="PRK11779.1"/>
    <property type="match status" value="1"/>
</dbReference>
<dbReference type="SUPFAM" id="SSF53098">
    <property type="entry name" value="Ribonuclease H-like"/>
    <property type="match status" value="1"/>
</dbReference>
<evidence type="ECO:0000256" key="4">
    <source>
        <dbReference type="ARBA" id="ARBA00022722"/>
    </source>
</evidence>
<dbReference type="InterPro" id="IPR034747">
    <property type="entry name" value="EXOI_SH3"/>
</dbReference>
<dbReference type="GO" id="GO:0046872">
    <property type="term" value="F:metal ion binding"/>
    <property type="evidence" value="ECO:0007669"/>
    <property type="project" value="UniProtKB-KW"/>
</dbReference>
<feature type="binding site" evidence="15">
    <location>
        <position position="181"/>
    </location>
    <ligand>
        <name>Mg(2+)</name>
        <dbReference type="ChEBI" id="CHEBI:18420"/>
        <label>2</label>
    </ligand>
</feature>
<evidence type="ECO:0000256" key="8">
    <source>
        <dbReference type="ARBA" id="ARBA00022839"/>
    </source>
</evidence>
<dbReference type="InterPro" id="IPR012337">
    <property type="entry name" value="RNaseH-like_sf"/>
</dbReference>
<evidence type="ECO:0000256" key="11">
    <source>
        <dbReference type="ARBA" id="ARBA00023204"/>
    </source>
</evidence>
<evidence type="ECO:0000259" key="17">
    <source>
        <dbReference type="PROSITE" id="PS51785"/>
    </source>
</evidence>
<comment type="caution">
    <text evidence="18">The sequence shown here is derived from an EMBL/GenBank/DDBJ whole genome shotgun (WGS) entry which is preliminary data.</text>
</comment>
<dbReference type="InterPro" id="IPR013620">
    <property type="entry name" value="Exonuc_1_SH3"/>
</dbReference>
<dbReference type="Gene3D" id="1.20.1280.70">
    <property type="entry name" value="Exonuclease ExoI, domain 3"/>
    <property type="match status" value="1"/>
</dbReference>
<organism evidence="18 19">
    <name type="scientific">Candidatus Ornithospirochaeta stercoripullorum</name>
    <dbReference type="NCBI Taxonomy" id="2840899"/>
    <lineage>
        <taxon>Bacteria</taxon>
        <taxon>Pseudomonadati</taxon>
        <taxon>Spirochaetota</taxon>
        <taxon>Spirochaetia</taxon>
        <taxon>Spirochaetales</taxon>
        <taxon>Spirochaetaceae</taxon>
        <taxon>Spirochaetaceae incertae sedis</taxon>
        <taxon>Candidatus Ornithospirochaeta</taxon>
    </lineage>
</organism>
<dbReference type="InterPro" id="IPR036397">
    <property type="entry name" value="RNaseH_sf"/>
</dbReference>
<feature type="binding site" evidence="15">
    <location>
        <position position="10"/>
    </location>
    <ligand>
        <name>Mg(2+)</name>
        <dbReference type="ChEBI" id="CHEBI:18420"/>
        <label>2</label>
    </ligand>
</feature>
<feature type="binding site" evidence="14">
    <location>
        <position position="160"/>
    </location>
    <ligand>
        <name>substrate</name>
    </ligand>
</feature>
<comment type="cofactor">
    <cofactor evidence="15">
        <name>Mg(2+)</name>
        <dbReference type="ChEBI" id="CHEBI:18420"/>
    </cofactor>
    <text evidence="15">Binds 2 Mg(2+) ions per monomer.</text>
</comment>
<keyword evidence="7 18" id="KW-0378">Hydrolase</keyword>
<evidence type="ECO:0000256" key="9">
    <source>
        <dbReference type="ARBA" id="ARBA00022842"/>
    </source>
</evidence>
<dbReference type="PROSITE" id="PS51785">
    <property type="entry name" value="EXOI_C"/>
    <property type="match status" value="1"/>
</dbReference>
<sequence length="464" mass="53372">MKTFLWYDLETFGLNPRYDRIAQAAAIRTDMDFNQIGEPLLLYAKLSPDYLPSPESCLITGITPDEVNSKGVCEAELIERLRREFMVPETITVGYNNINFDDEVIRSTLYRNLYDPFEREYKNKCSRWDLINLVRATRDLRPQGIEFSILNPETNAPSFKLTDLTAENNIDQTGAHDALVDVRATIAIAKLIKEKQPKLFKWAMEHRTKNEIAKEINVLSHLPFLHTCPLFVSDKGNTHPLLPLFYEAEKSAALYCFDLTFPIPESLEGTYHETGVLRLMINRSPFIAPLSTLDSESEKRLGFTKAWIIQKASQAIQSPLLSKEAVLGAKEPYAESAKDPDLTIYNSFPSDHDKGIMASIRAMSPEDKIKKGEHLFDDDKYHKLLWRQVARNWPEALPEKDRESWKNFCALRLISPPVEGTPTYELYMRQVEEKLNSLDTDYHDKEILLKLKAYGEELFDKVIK</sequence>
<protein>
    <recommendedName>
        <fullName evidence="3">Exodeoxyribonuclease I</fullName>
        <ecNumber evidence="2">3.1.11.1</ecNumber>
    </recommendedName>
    <alternativeName>
        <fullName evidence="12">DNA deoxyribophosphodiesterase</fullName>
    </alternativeName>
</protein>
<keyword evidence="4" id="KW-0540">Nuclease</keyword>
<evidence type="ECO:0000256" key="5">
    <source>
        <dbReference type="ARBA" id="ARBA00022723"/>
    </source>
</evidence>
<dbReference type="Gene3D" id="3.30.1520.20">
    <property type="entry name" value="Exonuclease ExoI, domain 2"/>
    <property type="match status" value="1"/>
</dbReference>
<dbReference type="SMART" id="SM00479">
    <property type="entry name" value="EXOIII"/>
    <property type="match status" value="1"/>
</dbReference>
<gene>
    <name evidence="18" type="primary">sbcB</name>
    <name evidence="18" type="ORF">IAA97_07805</name>
</gene>
<keyword evidence="10" id="KW-0238">DNA-binding</keyword>
<feature type="domain" description="ExoI SH3-like" evidence="16">
    <location>
        <begin position="197"/>
        <end position="333"/>
    </location>
</feature>
<dbReference type="PIRSF" id="PIRSF000977">
    <property type="entry name" value="Exodeoxyribonuclease_I"/>
    <property type="match status" value="1"/>
</dbReference>
<dbReference type="InterPro" id="IPR023607">
    <property type="entry name" value="Exodeoxyribonuclease_I"/>
</dbReference>
<comment type="subunit">
    <text evidence="13">Monomer. Interacts with ssb (via C-terminus); this interaction stimulates the exonuclease activity by recruiting the enzyme to its substrate.</text>
</comment>
<evidence type="ECO:0000313" key="19">
    <source>
        <dbReference type="Proteomes" id="UP000823615"/>
    </source>
</evidence>
<dbReference type="Pfam" id="PF08411">
    <property type="entry name" value="ExoI_SH3"/>
    <property type="match status" value="1"/>
</dbReference>
<dbReference type="InterPro" id="IPR058561">
    <property type="entry name" value="Exonuc_1_C"/>
</dbReference>
<proteinExistence type="predicted"/>
<dbReference type="PROSITE" id="PS51784">
    <property type="entry name" value="EXOI_SH3"/>
    <property type="match status" value="1"/>
</dbReference>
<dbReference type="Pfam" id="PF26016">
    <property type="entry name" value="ExoI_C"/>
    <property type="match status" value="1"/>
</dbReference>
<dbReference type="Gene3D" id="3.30.420.10">
    <property type="entry name" value="Ribonuclease H-like superfamily/Ribonuclease H"/>
    <property type="match status" value="1"/>
</dbReference>
<dbReference type="InterPro" id="IPR038649">
    <property type="entry name" value="EXOI_SH3_sf"/>
</dbReference>
<dbReference type="InterPro" id="IPR013520">
    <property type="entry name" value="Ribonucl_H"/>
</dbReference>
<evidence type="ECO:0000256" key="15">
    <source>
        <dbReference type="PIRSR" id="PIRSR000977-2"/>
    </source>
</evidence>
<keyword evidence="6" id="KW-0227">DNA damage</keyword>